<sequence length="511" mass="57180">MDTRADPDGEFIVVSTSDYAESASYPNAVFPQASRLASNAKLLVKSFSFLSSRLGARVAEVGTAGTHTRKYPETKPGRQAIEHTVNKYYNYHITGGFGGPGGEGGDQGGDGGTGQGPTVYFGQPEAREPSEFQTIRLGDLKLVKEVRFDLQSGVVGRQSRAEAANYISDVFPSMDYHDLPVWIRPSTGELCLDLHQGGPETGPVLYKSSLNMLRLENVTLDAPDSEDIIISSLSEDQYHEICCLYPFSHDEWFQVSTEHAVGLGIFGSDSQHGTWARIAKSLVLPEEELHWNWDQDGAGELLPNSWIRYNSHATCALELELRLSSYKMQTAWLAQANRIFVELEEDAHIGDYVCIGYVGFSLRITDERDIPDGYLFVCPPRDFRTTCTEAYANLYQWPACPAYWSLDPSGADRLSTEDARILGFPTIHIETLMIGKSWDQSIYEGLRRFHESKGFNPESREVARRLGYPLYEVLSDRVPFPAREGHIHGGVSRMIPHFVDRWAITFDLLLE</sequence>
<dbReference type="OrthoDB" id="3045751at2759"/>
<organism evidence="2 3">
    <name type="scientific">Mycena sanguinolenta</name>
    <dbReference type="NCBI Taxonomy" id="230812"/>
    <lineage>
        <taxon>Eukaryota</taxon>
        <taxon>Fungi</taxon>
        <taxon>Dikarya</taxon>
        <taxon>Basidiomycota</taxon>
        <taxon>Agaricomycotina</taxon>
        <taxon>Agaricomycetes</taxon>
        <taxon>Agaricomycetidae</taxon>
        <taxon>Agaricales</taxon>
        <taxon>Marasmiineae</taxon>
        <taxon>Mycenaceae</taxon>
        <taxon>Mycena</taxon>
    </lineage>
</organism>
<accession>A0A8H6Y333</accession>
<gene>
    <name evidence="2" type="ORF">MSAN_01509800</name>
</gene>
<dbReference type="EMBL" id="JACAZH010000012">
    <property type="protein sequence ID" value="KAF7353220.1"/>
    <property type="molecule type" value="Genomic_DNA"/>
</dbReference>
<keyword evidence="3" id="KW-1185">Reference proteome</keyword>
<protein>
    <submittedName>
        <fullName evidence="2">Uncharacterized protein</fullName>
    </submittedName>
</protein>
<evidence type="ECO:0000313" key="3">
    <source>
        <dbReference type="Proteomes" id="UP000623467"/>
    </source>
</evidence>
<proteinExistence type="predicted"/>
<dbReference type="AlphaFoldDB" id="A0A8H6Y333"/>
<feature type="compositionally biased region" description="Gly residues" evidence="1">
    <location>
        <begin position="98"/>
        <end position="115"/>
    </location>
</feature>
<evidence type="ECO:0000313" key="2">
    <source>
        <dbReference type="EMBL" id="KAF7353220.1"/>
    </source>
</evidence>
<evidence type="ECO:0000256" key="1">
    <source>
        <dbReference type="SAM" id="MobiDB-lite"/>
    </source>
</evidence>
<feature type="region of interest" description="Disordered" evidence="1">
    <location>
        <begin position="98"/>
        <end position="123"/>
    </location>
</feature>
<reference evidence="2" key="1">
    <citation type="submission" date="2020-05" db="EMBL/GenBank/DDBJ databases">
        <title>Mycena genomes resolve the evolution of fungal bioluminescence.</title>
        <authorList>
            <person name="Tsai I.J."/>
        </authorList>
    </citation>
    <scope>NUCLEOTIDE SEQUENCE</scope>
    <source>
        <strain evidence="2">160909Yilan</strain>
    </source>
</reference>
<dbReference type="Proteomes" id="UP000623467">
    <property type="component" value="Unassembled WGS sequence"/>
</dbReference>
<comment type="caution">
    <text evidence="2">The sequence shown here is derived from an EMBL/GenBank/DDBJ whole genome shotgun (WGS) entry which is preliminary data.</text>
</comment>
<name>A0A8H6Y333_9AGAR</name>